<dbReference type="PANTHER" id="PTHR30627:SF24">
    <property type="entry name" value="PENICILLIN-BINDING PROTEIN 4B"/>
    <property type="match status" value="1"/>
</dbReference>
<dbReference type="SUPFAM" id="SSF56601">
    <property type="entry name" value="beta-lactamase/transpeptidase-like"/>
    <property type="match status" value="1"/>
</dbReference>
<evidence type="ECO:0000259" key="3">
    <source>
        <dbReference type="Pfam" id="PF21922"/>
    </source>
</evidence>
<evidence type="ECO:0000313" key="4">
    <source>
        <dbReference type="EMBL" id="MCP2176136.1"/>
    </source>
</evidence>
<reference evidence="4 5" key="1">
    <citation type="submission" date="2022-06" db="EMBL/GenBank/DDBJ databases">
        <title>Genomic Encyclopedia of Archaeal and Bacterial Type Strains, Phase II (KMG-II): from individual species to whole genera.</title>
        <authorList>
            <person name="Goeker M."/>
        </authorList>
    </citation>
    <scope>NUCLEOTIDE SEQUENCE [LARGE SCALE GENOMIC DNA]</scope>
    <source>
        <strain evidence="4 5">DSM 44693</strain>
    </source>
</reference>
<dbReference type="Pfam" id="PF21922">
    <property type="entry name" value="PBP_dimer_2"/>
    <property type="match status" value="1"/>
</dbReference>
<dbReference type="InterPro" id="IPR012338">
    <property type="entry name" value="Beta-lactam/transpept-like"/>
</dbReference>
<feature type="domain" description="Penicillin binding protein A dimerisation" evidence="3">
    <location>
        <begin position="52"/>
        <end position="136"/>
    </location>
</feature>
<feature type="domain" description="Penicillin-binding protein transpeptidase" evidence="2">
    <location>
        <begin position="162"/>
        <end position="494"/>
    </location>
</feature>
<sequence>MNIPIRRVVIAVMVMVVALLASATYVQVFKADNLRADPRNQRVLLDEYSRQRGQITAGQEVIAQSVPTDDRLKYLRVYPGKYAPAFAPVTGFYSFQYGSAGIEQSNDSILNGNDDRLFGQRFLDMFSGRDPRGGNVVTTVNPRLQKVAYDAMNSGCSGGCRGSVVAIAPNTGAILAMVSTPSYDPNKLTSHDATVRENAWNAWNPSDAGDSAQPMLNRAISETYPPGSTFKVVTTAAALAQGVNPDNTRLTANSSITLPNTETSLTNYAGETCPGSSGGQVTLRQAFQYSCNTAFVQLATERLNNPIDSVKSTASRFGLDSDTPDTPLSVSESTVGPIGDLAALGQSAIGQRDVRMTPLENAMIAATVANGGVRMQPYLVDKLQGPDLKTLYTTAPKSMNEPISSTTAATLTSLMIDSEKNTSGSGGPVSIASKTGTAEHSATSEAANTPYAWYIAFGPSSNAQIAVAVIVENGDRGVQSTGGSSAAPIGRAVINAMVGNS</sequence>
<comment type="caution">
    <text evidence="4">The sequence shown here is derived from an EMBL/GenBank/DDBJ whole genome shotgun (WGS) entry which is preliminary data.</text>
</comment>
<dbReference type="InterPro" id="IPR054120">
    <property type="entry name" value="PBPA_dimer"/>
</dbReference>
<dbReference type="PANTHER" id="PTHR30627">
    <property type="entry name" value="PEPTIDOGLYCAN D,D-TRANSPEPTIDASE"/>
    <property type="match status" value="1"/>
</dbReference>
<feature type="region of interest" description="Disordered" evidence="1">
    <location>
        <begin position="418"/>
        <end position="437"/>
    </location>
</feature>
<proteinExistence type="predicted"/>
<dbReference type="Pfam" id="PF00905">
    <property type="entry name" value="Transpeptidase"/>
    <property type="match status" value="1"/>
</dbReference>
<keyword evidence="5" id="KW-1185">Reference proteome</keyword>
<evidence type="ECO:0000256" key="1">
    <source>
        <dbReference type="SAM" id="MobiDB-lite"/>
    </source>
</evidence>
<dbReference type="InterPro" id="IPR050515">
    <property type="entry name" value="Beta-lactam/transpept"/>
</dbReference>
<dbReference type="InterPro" id="IPR001460">
    <property type="entry name" value="PCN-bd_Tpept"/>
</dbReference>
<name>A0ABT1HCZ8_9NOCA</name>
<evidence type="ECO:0000313" key="5">
    <source>
        <dbReference type="Proteomes" id="UP001206895"/>
    </source>
</evidence>
<dbReference type="EMBL" id="JAMTCJ010000002">
    <property type="protein sequence ID" value="MCP2176136.1"/>
    <property type="molecule type" value="Genomic_DNA"/>
</dbReference>
<organism evidence="4 5">
    <name type="scientific">Williamsia maris</name>
    <dbReference type="NCBI Taxonomy" id="72806"/>
    <lineage>
        <taxon>Bacteria</taxon>
        <taxon>Bacillati</taxon>
        <taxon>Actinomycetota</taxon>
        <taxon>Actinomycetes</taxon>
        <taxon>Mycobacteriales</taxon>
        <taxon>Nocardiaceae</taxon>
        <taxon>Williamsia</taxon>
    </lineage>
</organism>
<dbReference type="Gene3D" id="3.90.1310.10">
    <property type="entry name" value="Penicillin-binding protein 2a (Domain 2)"/>
    <property type="match status" value="1"/>
</dbReference>
<dbReference type="RefSeq" id="WP_253661152.1">
    <property type="nucleotide sequence ID" value="NZ_BAAAJQ010000001.1"/>
</dbReference>
<protein>
    <submittedName>
        <fullName evidence="4">Peptidoglycan glycosyltransferase</fullName>
    </submittedName>
</protein>
<gene>
    <name evidence="4" type="ORF">LX13_001955</name>
</gene>
<evidence type="ECO:0000259" key="2">
    <source>
        <dbReference type="Pfam" id="PF00905"/>
    </source>
</evidence>
<dbReference type="Proteomes" id="UP001206895">
    <property type="component" value="Unassembled WGS sequence"/>
</dbReference>
<accession>A0ABT1HCZ8</accession>
<dbReference type="Gene3D" id="3.40.710.10">
    <property type="entry name" value="DD-peptidase/beta-lactamase superfamily"/>
    <property type="match status" value="1"/>
</dbReference>